<dbReference type="GO" id="GO:0016616">
    <property type="term" value="F:oxidoreductase activity, acting on the CH-OH group of donors, NAD or NADP as acceptor"/>
    <property type="evidence" value="ECO:0007669"/>
    <property type="project" value="TreeGrafter"/>
</dbReference>
<comment type="similarity">
    <text evidence="1">Belongs to the short-chain dehydrogenases/reductases (SDR) family.</text>
</comment>
<dbReference type="EMBL" id="QXXQ01000013">
    <property type="protein sequence ID" value="RID90403.1"/>
    <property type="molecule type" value="Genomic_DNA"/>
</dbReference>
<dbReference type="PRINTS" id="PR00081">
    <property type="entry name" value="GDHRDH"/>
</dbReference>
<dbReference type="Pfam" id="PF13561">
    <property type="entry name" value="adh_short_C2"/>
    <property type="match status" value="1"/>
</dbReference>
<organism evidence="2 3">
    <name type="scientific">Gemmobacter lutimaris</name>
    <dbReference type="NCBI Taxonomy" id="2306023"/>
    <lineage>
        <taxon>Bacteria</taxon>
        <taxon>Pseudomonadati</taxon>
        <taxon>Pseudomonadota</taxon>
        <taxon>Alphaproteobacteria</taxon>
        <taxon>Rhodobacterales</taxon>
        <taxon>Paracoccaceae</taxon>
        <taxon>Gemmobacter</taxon>
    </lineage>
</organism>
<dbReference type="SUPFAM" id="SSF51735">
    <property type="entry name" value="NAD(P)-binding Rossmann-fold domains"/>
    <property type="match status" value="1"/>
</dbReference>
<name>A0A398BSQ4_9RHOB</name>
<protein>
    <submittedName>
        <fullName evidence="2">SDR family oxidoreductase</fullName>
    </submittedName>
</protein>
<dbReference type="PANTHER" id="PTHR42760:SF135">
    <property type="entry name" value="BLL7886 PROTEIN"/>
    <property type="match status" value="1"/>
</dbReference>
<dbReference type="PROSITE" id="PS00061">
    <property type="entry name" value="ADH_SHORT"/>
    <property type="match status" value="1"/>
</dbReference>
<dbReference type="PRINTS" id="PR00080">
    <property type="entry name" value="SDRFAMILY"/>
</dbReference>
<proteinExistence type="inferred from homology"/>
<reference evidence="2 3" key="1">
    <citation type="submission" date="2018-09" db="EMBL/GenBank/DDBJ databases">
        <title>Gemmobacter lutimaris sp. nov., a marine bacterium isolated from tidal flat.</title>
        <authorList>
            <person name="Lee D.W."/>
            <person name="Yoo Y."/>
            <person name="Kim J.-J."/>
            <person name="Kim B.S."/>
        </authorList>
    </citation>
    <scope>NUCLEOTIDE SEQUENCE [LARGE SCALE GENOMIC DNA]</scope>
    <source>
        <strain evidence="2 3">YJ-T1-11</strain>
    </source>
</reference>
<dbReference type="InterPro" id="IPR020904">
    <property type="entry name" value="Sc_DH/Rdtase_CS"/>
</dbReference>
<dbReference type="Proteomes" id="UP000266649">
    <property type="component" value="Unassembled WGS sequence"/>
</dbReference>
<sequence>MLLQGRTAIVTGAGNLDGIGFAVARLFVAEGARVILADRDAAGVAEAAGVLGPAALGSATDVTDAGACADLCALARDRFGGLDILVNSAGRVQARRTVDITREDYDAVMDVNLRGTLQMCQSALGLMGAGASIICIASIAAQRGGGLMGGPHYAASKAGVLGLVRAMARDVSPSGIRVNAINPGVILSSMTRGFYDDDLTEKVMSQILLRRFGETDDVARACLFLASDLSSYITGSSLDVNGGMHMN</sequence>
<accession>A0A398BSQ4</accession>
<dbReference type="PANTHER" id="PTHR42760">
    <property type="entry name" value="SHORT-CHAIN DEHYDROGENASES/REDUCTASES FAMILY MEMBER"/>
    <property type="match status" value="1"/>
</dbReference>
<evidence type="ECO:0000256" key="1">
    <source>
        <dbReference type="ARBA" id="ARBA00006484"/>
    </source>
</evidence>
<dbReference type="InterPro" id="IPR036291">
    <property type="entry name" value="NAD(P)-bd_dom_sf"/>
</dbReference>
<dbReference type="Gene3D" id="3.40.50.720">
    <property type="entry name" value="NAD(P)-binding Rossmann-like Domain"/>
    <property type="match status" value="1"/>
</dbReference>
<dbReference type="AlphaFoldDB" id="A0A398BSQ4"/>
<dbReference type="FunFam" id="3.40.50.720:FF:000084">
    <property type="entry name" value="Short-chain dehydrogenase reductase"/>
    <property type="match status" value="1"/>
</dbReference>
<comment type="caution">
    <text evidence="2">The sequence shown here is derived from an EMBL/GenBank/DDBJ whole genome shotgun (WGS) entry which is preliminary data.</text>
</comment>
<gene>
    <name evidence="2" type="ORF">D2N39_17790</name>
</gene>
<dbReference type="RefSeq" id="WP_119136127.1">
    <property type="nucleotide sequence ID" value="NZ_QXXQ01000013.1"/>
</dbReference>
<evidence type="ECO:0000313" key="3">
    <source>
        <dbReference type="Proteomes" id="UP000266649"/>
    </source>
</evidence>
<evidence type="ECO:0000313" key="2">
    <source>
        <dbReference type="EMBL" id="RID90403.1"/>
    </source>
</evidence>
<dbReference type="GO" id="GO:0030497">
    <property type="term" value="P:fatty acid elongation"/>
    <property type="evidence" value="ECO:0007669"/>
    <property type="project" value="TreeGrafter"/>
</dbReference>
<dbReference type="InterPro" id="IPR002347">
    <property type="entry name" value="SDR_fam"/>
</dbReference>
<keyword evidence="3" id="KW-1185">Reference proteome</keyword>
<dbReference type="OrthoDB" id="9780084at2"/>